<organism evidence="1 2">
    <name type="scientific">Kosakonia oryziphila</name>
    <dbReference type="NCBI Taxonomy" id="1005667"/>
    <lineage>
        <taxon>Bacteria</taxon>
        <taxon>Pseudomonadati</taxon>
        <taxon>Pseudomonadota</taxon>
        <taxon>Gammaproteobacteria</taxon>
        <taxon>Enterobacterales</taxon>
        <taxon>Enterobacteriaceae</taxon>
        <taxon>Kosakonia</taxon>
    </lineage>
</organism>
<dbReference type="AlphaFoldDB" id="A0A1C4FL92"/>
<keyword evidence="2" id="KW-1185">Reference proteome</keyword>
<sequence>MAGDNHVTQQQEKMNIVPGSFAVDRIGFDNEFVQRPRIVANVFHQPGRVGEMFVENADRRHFLRDKSGARFEHLWTNTLLAKLPQQRH</sequence>
<proteinExistence type="predicted"/>
<accession>A0A1C4FL92</accession>
<protein>
    <submittedName>
        <fullName evidence="1">Uncharacterized protein</fullName>
    </submittedName>
</protein>
<evidence type="ECO:0000313" key="1">
    <source>
        <dbReference type="EMBL" id="SCC56757.1"/>
    </source>
</evidence>
<name>A0A1C4FL92_9ENTR</name>
<gene>
    <name evidence="1" type="ORF">GA0061070_103843</name>
</gene>
<dbReference type="Proteomes" id="UP000198515">
    <property type="component" value="Unassembled WGS sequence"/>
</dbReference>
<evidence type="ECO:0000313" key="2">
    <source>
        <dbReference type="Proteomes" id="UP000198515"/>
    </source>
</evidence>
<dbReference type="EMBL" id="FMBC01000038">
    <property type="protein sequence ID" value="SCC56757.1"/>
    <property type="molecule type" value="Genomic_DNA"/>
</dbReference>
<reference evidence="2" key="1">
    <citation type="submission" date="2016-08" db="EMBL/GenBank/DDBJ databases">
        <authorList>
            <person name="Varghese N."/>
            <person name="Submissions Spin"/>
        </authorList>
    </citation>
    <scope>NUCLEOTIDE SEQUENCE [LARGE SCALE GENOMIC DNA]</scope>
    <source>
        <strain evidence="2">REICA_142</strain>
    </source>
</reference>